<name>A0AA38LR30_9TREE</name>
<protein>
    <recommendedName>
        <fullName evidence="4">MARVEL domain-containing protein</fullName>
    </recommendedName>
</protein>
<dbReference type="AlphaFoldDB" id="A0AA38LR30"/>
<dbReference type="RefSeq" id="XP_052942282.1">
    <property type="nucleotide sequence ID" value="XM_053088015.1"/>
</dbReference>
<comment type="caution">
    <text evidence="2">The sequence shown here is derived from an EMBL/GenBank/DDBJ whole genome shotgun (WGS) entry which is preliminary data.</text>
</comment>
<organism evidence="2 3">
    <name type="scientific">Dioszegia hungarica</name>
    <dbReference type="NCBI Taxonomy" id="4972"/>
    <lineage>
        <taxon>Eukaryota</taxon>
        <taxon>Fungi</taxon>
        <taxon>Dikarya</taxon>
        <taxon>Basidiomycota</taxon>
        <taxon>Agaricomycotina</taxon>
        <taxon>Tremellomycetes</taxon>
        <taxon>Tremellales</taxon>
        <taxon>Bulleribasidiaceae</taxon>
        <taxon>Dioszegia</taxon>
    </lineage>
</organism>
<keyword evidence="1" id="KW-0472">Membrane</keyword>
<evidence type="ECO:0000313" key="3">
    <source>
        <dbReference type="Proteomes" id="UP001164286"/>
    </source>
</evidence>
<proteinExistence type="predicted"/>
<reference evidence="2" key="1">
    <citation type="journal article" date="2022" name="G3 (Bethesda)">
        <title>High quality genome of the basidiomycete yeast Dioszegia hungarica PDD-24b-2 isolated from cloud water.</title>
        <authorList>
            <person name="Jarrige D."/>
            <person name="Haridas S."/>
            <person name="Bleykasten-Grosshans C."/>
            <person name="Joly M."/>
            <person name="Nadalig T."/>
            <person name="Sancelme M."/>
            <person name="Vuilleumier S."/>
            <person name="Grigoriev I.V."/>
            <person name="Amato P."/>
            <person name="Bringel F."/>
        </authorList>
    </citation>
    <scope>NUCLEOTIDE SEQUENCE</scope>
    <source>
        <strain evidence="2">PDD-24b-2</strain>
    </source>
</reference>
<feature type="transmembrane region" description="Helical" evidence="1">
    <location>
        <begin position="124"/>
        <end position="143"/>
    </location>
</feature>
<sequence length="172" mass="18620">MPTVRTFKSFLLGLLLVVAYCSFVLNIIQIVKVKRGGETYPAAVVALLVATLLQTFHSVIQFARGSRGKMFVAKNIAIANGILALFVLASVIATTVLRDTTNYCGPANTIRNDCSGVLKGTMGLGWSTFGLQLIYLGFLAYLVKGHGNWNEQLWNIPYVPAANADMDKAPAH</sequence>
<feature type="transmembrane region" description="Helical" evidence="1">
    <location>
        <begin position="42"/>
        <end position="63"/>
    </location>
</feature>
<feature type="transmembrane region" description="Helical" evidence="1">
    <location>
        <begin position="75"/>
        <end position="97"/>
    </location>
</feature>
<evidence type="ECO:0000313" key="2">
    <source>
        <dbReference type="EMBL" id="KAI9632505.1"/>
    </source>
</evidence>
<gene>
    <name evidence="2" type="ORF">MKK02DRAFT_30300</name>
</gene>
<evidence type="ECO:0008006" key="4">
    <source>
        <dbReference type="Google" id="ProtNLM"/>
    </source>
</evidence>
<keyword evidence="1" id="KW-0812">Transmembrane</keyword>
<dbReference type="EMBL" id="JAKWFO010000014">
    <property type="protein sequence ID" value="KAI9632505.1"/>
    <property type="molecule type" value="Genomic_DNA"/>
</dbReference>
<keyword evidence="3" id="KW-1185">Reference proteome</keyword>
<keyword evidence="1" id="KW-1133">Transmembrane helix</keyword>
<evidence type="ECO:0000256" key="1">
    <source>
        <dbReference type="SAM" id="Phobius"/>
    </source>
</evidence>
<dbReference type="GeneID" id="77727220"/>
<dbReference type="Proteomes" id="UP001164286">
    <property type="component" value="Unassembled WGS sequence"/>
</dbReference>
<accession>A0AA38LR30</accession>